<organism evidence="1 2">
    <name type="scientific">Panagrolaimus superbus</name>
    <dbReference type="NCBI Taxonomy" id="310955"/>
    <lineage>
        <taxon>Eukaryota</taxon>
        <taxon>Metazoa</taxon>
        <taxon>Ecdysozoa</taxon>
        <taxon>Nematoda</taxon>
        <taxon>Chromadorea</taxon>
        <taxon>Rhabditida</taxon>
        <taxon>Tylenchina</taxon>
        <taxon>Panagrolaimomorpha</taxon>
        <taxon>Panagrolaimoidea</taxon>
        <taxon>Panagrolaimidae</taxon>
        <taxon>Panagrolaimus</taxon>
    </lineage>
</organism>
<proteinExistence type="predicted"/>
<dbReference type="WBParaSite" id="PSU_v2.g5738.t1">
    <property type="protein sequence ID" value="PSU_v2.g5738.t1"/>
    <property type="gene ID" value="PSU_v2.g5738"/>
</dbReference>
<accession>A0A914Z1H0</accession>
<name>A0A914Z1H0_9BILA</name>
<evidence type="ECO:0000313" key="2">
    <source>
        <dbReference type="WBParaSite" id="PSU_v2.g5738.t1"/>
    </source>
</evidence>
<reference evidence="2" key="1">
    <citation type="submission" date="2022-11" db="UniProtKB">
        <authorList>
            <consortium name="WormBaseParasite"/>
        </authorList>
    </citation>
    <scope>IDENTIFICATION</scope>
</reference>
<protein>
    <submittedName>
        <fullName evidence="2">MULE transposase domain-containing protein</fullName>
    </submittedName>
</protein>
<dbReference type="AlphaFoldDB" id="A0A914Z1H0"/>
<sequence length="535" mass="61281">MASRRSIRGGGNLHSQRTGNKSIKITLIEDEPELGFTWSKYGNEYGKTQGKQLQKYCCTKCRSIYDKKKKTAEDAQPIPCLIFNIEENKFESENPNHEHYCIPQNLNQIRGKEVARNELAKIKDTRDKPAAVHVKLAESITRRFGNRTEEVKLDIARAAAPSKTAYSKAATRVANSLHPNIKKITQLDDEKHSEFKLTLGGEVRQNPEEKYVLWNDDENIIFGSPYYITLFMMAHEIFLDGTFKYRAVGFDQCYRIFALVNETVVVPVFTILMKGKSTESYTKIFNAISNLVNNVPIAALYAHFDCEIGAVNAFRLTPCFLNVTPKMCTFHVRNNMHKKYQKLGLTGAFPEDVEKFINKFSTRVGGIQHVPIGLIDESLDVLRIHLQQAVDDRVIEVHIHALLSTFLEEYFIPTWIEISLGRDFFSVADLVTNRTNNYAEIFHSHQSKYYSKKRSEQCSLGCFMYEDRLLQNYMELDAKLKLSGRRAAPEKNDAGDVKIATHRRKLLENLQLLRGSRHDEILKRLYHLGKAAGNN</sequence>
<dbReference type="Proteomes" id="UP000887577">
    <property type="component" value="Unplaced"/>
</dbReference>
<evidence type="ECO:0000313" key="1">
    <source>
        <dbReference type="Proteomes" id="UP000887577"/>
    </source>
</evidence>
<keyword evidence="1" id="KW-1185">Reference proteome</keyword>